<dbReference type="EMBL" id="JAVRRD010000002">
    <property type="protein sequence ID" value="KAK5062552.1"/>
    <property type="molecule type" value="Genomic_DNA"/>
</dbReference>
<dbReference type="RefSeq" id="XP_064710824.1">
    <property type="nucleotide sequence ID" value="XM_064848200.1"/>
</dbReference>
<evidence type="ECO:0000313" key="2">
    <source>
        <dbReference type="Proteomes" id="UP001358417"/>
    </source>
</evidence>
<protein>
    <recommendedName>
        <fullName evidence="3">Protein kinase domain-containing protein</fullName>
    </recommendedName>
</protein>
<proteinExistence type="predicted"/>
<name>A0AAV9NPY0_9EURO</name>
<evidence type="ECO:0008006" key="3">
    <source>
        <dbReference type="Google" id="ProtNLM"/>
    </source>
</evidence>
<dbReference type="AlphaFoldDB" id="A0AAV9NPY0"/>
<organism evidence="1 2">
    <name type="scientific">Exophiala bonariae</name>
    <dbReference type="NCBI Taxonomy" id="1690606"/>
    <lineage>
        <taxon>Eukaryota</taxon>
        <taxon>Fungi</taxon>
        <taxon>Dikarya</taxon>
        <taxon>Ascomycota</taxon>
        <taxon>Pezizomycotina</taxon>
        <taxon>Eurotiomycetes</taxon>
        <taxon>Chaetothyriomycetidae</taxon>
        <taxon>Chaetothyriales</taxon>
        <taxon>Herpotrichiellaceae</taxon>
        <taxon>Exophiala</taxon>
    </lineage>
</organism>
<reference evidence="1 2" key="1">
    <citation type="submission" date="2023-08" db="EMBL/GenBank/DDBJ databases">
        <title>Black Yeasts Isolated from many extreme environments.</title>
        <authorList>
            <person name="Coleine C."/>
            <person name="Stajich J.E."/>
            <person name="Selbmann L."/>
        </authorList>
    </citation>
    <scope>NUCLEOTIDE SEQUENCE [LARGE SCALE GENOMIC DNA]</scope>
    <source>
        <strain evidence="1 2">CCFEE 5792</strain>
    </source>
</reference>
<accession>A0AAV9NPY0</accession>
<evidence type="ECO:0000313" key="1">
    <source>
        <dbReference type="EMBL" id="KAK5062552.1"/>
    </source>
</evidence>
<comment type="caution">
    <text evidence="1">The sequence shown here is derived from an EMBL/GenBank/DDBJ whole genome shotgun (WGS) entry which is preliminary data.</text>
</comment>
<dbReference type="GeneID" id="89972803"/>
<gene>
    <name evidence="1" type="ORF">LTR84_004625</name>
</gene>
<dbReference type="Proteomes" id="UP001358417">
    <property type="component" value="Unassembled WGS sequence"/>
</dbReference>
<sequence length="97" mass="10706">MHRKGRLGLLVDDGGSDEEIEFLSSGWLLPPVHDEGAVVPKAIKIQHIEWAGDVQTEFAIEPRDAQQSAASPWSLVWALAVVLLQAFSFGRMPQIED</sequence>
<keyword evidence="2" id="KW-1185">Reference proteome</keyword>